<organismHost>
    <name type="scientific">Triticum aestivum</name>
    <name type="common">Wheat</name>
    <dbReference type="NCBI Taxonomy" id="4565"/>
</organismHost>
<accession>B6RCJ5</accession>
<name>B6RCJ5_BYDVM</name>
<organismHost>
    <name type="scientific">Lolium perenne</name>
    <name type="common">Perennial ryegrass</name>
    <dbReference type="NCBI Taxonomy" id="4522"/>
</organismHost>
<sequence>MSQNALELFGQWLWSNHPEAESDEDPIDEQIEEGQILYLDQQAGLRYSLSQSTTLRPTPPGQSNSAPIFRNVLRFQTEYLSPTTVTRSQTLRSSLSPTPHQPQPALSLLNSTLRAHNQPLVARLTHTPSQNLEPRGSPSTKLVARTSGKAR</sequence>
<keyword evidence="1" id="KW-0813">Transport</keyword>
<organismHost>
    <name type="scientific">Secale cereale</name>
    <name type="common">Rye</name>
    <dbReference type="NCBI Taxonomy" id="4550"/>
</organismHost>
<proteinExistence type="predicted"/>
<organismHost>
    <name type="scientific">Hordeum vulgare</name>
    <name type="common">Barley</name>
    <dbReference type="NCBI Taxonomy" id="4513"/>
</organismHost>
<keyword evidence="2" id="KW-0916">Viral movement protein</keyword>
<dbReference type="InterPro" id="IPR001964">
    <property type="entry name" value="Luteo_VPG"/>
</dbReference>
<feature type="region of interest" description="Disordered" evidence="3">
    <location>
        <begin position="83"/>
        <end position="106"/>
    </location>
</feature>
<evidence type="ECO:0000313" key="4">
    <source>
        <dbReference type="EMBL" id="ABR26548.1"/>
    </source>
</evidence>
<dbReference type="PRINTS" id="PR00912">
    <property type="entry name" value="LVIRUSORF5"/>
</dbReference>
<reference evidence="4" key="1">
    <citation type="submission" date="2007-01" db="EMBL/GenBank/DDBJ databases">
        <title>Sequence variation of barley yellow dwarf viruses from New Zealand grasses.</title>
        <authorList>
            <person name="Delmiglio C."/>
            <person name="Pearson M.N."/>
        </authorList>
    </citation>
    <scope>NUCLEOTIDE SEQUENCE</scope>
    <source>
        <strain evidence="4">HR TO2B1</strain>
    </source>
</reference>
<dbReference type="EMBL" id="EF408185">
    <property type="protein sequence ID" value="ABR26548.1"/>
    <property type="molecule type" value="Genomic_RNA"/>
</dbReference>
<organismHost>
    <name type="scientific">Zea mays</name>
    <name type="common">Maize</name>
    <dbReference type="NCBI Taxonomy" id="4577"/>
</organismHost>
<protein>
    <submittedName>
        <fullName evidence="4">Movement protein P4</fullName>
    </submittedName>
</protein>
<organismHost>
    <name type="scientific">Lolium multiflorum</name>
    <name type="common">Italian ryegrass</name>
    <name type="synonym">Lolium perenne subsp. multiflorum</name>
    <dbReference type="NCBI Taxonomy" id="4521"/>
</organismHost>
<feature type="compositionally biased region" description="Polar residues" evidence="3">
    <location>
        <begin position="83"/>
        <end position="98"/>
    </location>
</feature>
<organismHost>
    <name type="scientific">Avena byzantina</name>
    <dbReference type="NCBI Taxonomy" id="146531"/>
</organismHost>
<evidence type="ECO:0000256" key="3">
    <source>
        <dbReference type="SAM" id="MobiDB-lite"/>
    </source>
</evidence>
<evidence type="ECO:0000256" key="1">
    <source>
        <dbReference type="ARBA" id="ARBA00022448"/>
    </source>
</evidence>
<dbReference type="GO" id="GO:0046740">
    <property type="term" value="P:transport of virus in host, cell to cell"/>
    <property type="evidence" value="ECO:0007669"/>
    <property type="project" value="UniProtKB-KW"/>
</dbReference>
<organismHost>
    <name type="scientific">Oryza sativa</name>
    <name type="common">Rice</name>
    <dbReference type="NCBI Taxonomy" id="4530"/>
</organismHost>
<dbReference type="Pfam" id="PF01659">
    <property type="entry name" value="Luteo_Vpg"/>
    <property type="match status" value="1"/>
</dbReference>
<organismHost>
    <name type="scientific">Avena sativa</name>
    <name type="common">Oat</name>
    <dbReference type="NCBI Taxonomy" id="4498"/>
</organismHost>
<organism evidence="4">
    <name type="scientific">Barley yellow dwarf virus (isolate MAV)</name>
    <name type="common">BYDV</name>
    <dbReference type="NCBI Taxonomy" id="2169984"/>
    <lineage>
        <taxon>Viruses</taxon>
        <taxon>Riboviria</taxon>
        <taxon>Orthornavirae</taxon>
        <taxon>Kitrinoviricota</taxon>
        <taxon>Tolucaviricetes</taxon>
        <taxon>Tolivirales</taxon>
        <taxon>Tombusviridae</taxon>
        <taxon>Regressovirinae</taxon>
        <taxon>Luteovirus</taxon>
        <taxon>Luteovirus mavhordei</taxon>
    </lineage>
</organism>
<evidence type="ECO:0000256" key="2">
    <source>
        <dbReference type="ARBA" id="ARBA00023031"/>
    </source>
</evidence>
<feature type="compositionally biased region" description="Polar residues" evidence="3">
    <location>
        <begin position="126"/>
        <end position="140"/>
    </location>
</feature>
<feature type="region of interest" description="Disordered" evidence="3">
    <location>
        <begin position="126"/>
        <end position="151"/>
    </location>
</feature>